<dbReference type="Proteomes" id="UP000664628">
    <property type="component" value="Unassembled WGS sequence"/>
</dbReference>
<dbReference type="RefSeq" id="WP_207333072.1">
    <property type="nucleotide sequence ID" value="NZ_JAFMYW010000020.1"/>
</dbReference>
<gene>
    <name evidence="2" type="ORF">J2I46_31395</name>
</gene>
<evidence type="ECO:0000256" key="1">
    <source>
        <dbReference type="SAM" id="MobiDB-lite"/>
    </source>
</evidence>
<reference evidence="2 3" key="1">
    <citation type="submission" date="2021-03" db="EMBL/GenBank/DDBJ databases">
        <title>Fibrella sp. HMF5405 genome sequencing and assembly.</title>
        <authorList>
            <person name="Kang H."/>
            <person name="Kim H."/>
            <person name="Bae S."/>
            <person name="Joh K."/>
        </authorList>
    </citation>
    <scope>NUCLEOTIDE SEQUENCE [LARGE SCALE GENOMIC DNA]</scope>
    <source>
        <strain evidence="2 3">HMF5405</strain>
    </source>
</reference>
<organism evidence="2 3">
    <name type="scientific">Fibrella forsythiae</name>
    <dbReference type="NCBI Taxonomy" id="2817061"/>
    <lineage>
        <taxon>Bacteria</taxon>
        <taxon>Pseudomonadati</taxon>
        <taxon>Bacteroidota</taxon>
        <taxon>Cytophagia</taxon>
        <taxon>Cytophagales</taxon>
        <taxon>Spirosomataceae</taxon>
        <taxon>Fibrella</taxon>
    </lineage>
</organism>
<dbReference type="Pfam" id="PF22014">
    <property type="entry name" value="DUF6932"/>
    <property type="match status" value="1"/>
</dbReference>
<name>A0ABS3JSY3_9BACT</name>
<keyword evidence="3" id="KW-1185">Reference proteome</keyword>
<feature type="region of interest" description="Disordered" evidence="1">
    <location>
        <begin position="1"/>
        <end position="24"/>
    </location>
</feature>
<proteinExistence type="predicted"/>
<accession>A0ABS3JSY3</accession>
<evidence type="ECO:0000313" key="2">
    <source>
        <dbReference type="EMBL" id="MBO0953120.1"/>
    </source>
</evidence>
<protein>
    <submittedName>
        <fullName evidence="2">Uncharacterized protein</fullName>
    </submittedName>
</protein>
<feature type="compositionally biased region" description="Basic and acidic residues" evidence="1">
    <location>
        <begin position="1"/>
        <end position="10"/>
    </location>
</feature>
<evidence type="ECO:0000313" key="3">
    <source>
        <dbReference type="Proteomes" id="UP000664628"/>
    </source>
</evidence>
<comment type="caution">
    <text evidence="2">The sequence shown here is derived from an EMBL/GenBank/DDBJ whole genome shotgun (WGS) entry which is preliminary data.</text>
</comment>
<sequence length="183" mass="21081">MPIPDFDHNDVLPPHLGDPRQSSDLSPYPCTTLEFCQKFSTSPKRVDILKKFIEFRQNLNKLGVIDGFQWLDGSFLENIEVSEKRDPNDLDLVTFFGGIDNTGQAIIMTAFPEFGNPVLSKKNFYLDHYPVDYCYDPNVTVALTAYWLQLFNHNRQGVWKGMIRLELNTPKEDKDALDYLNSI</sequence>
<dbReference type="InterPro" id="IPR053860">
    <property type="entry name" value="DUF6932"/>
</dbReference>
<dbReference type="EMBL" id="JAFMYW010000020">
    <property type="protein sequence ID" value="MBO0953120.1"/>
    <property type="molecule type" value="Genomic_DNA"/>
</dbReference>